<evidence type="ECO:0000256" key="3">
    <source>
        <dbReference type="ARBA" id="ARBA00022723"/>
    </source>
</evidence>
<dbReference type="PROSITE" id="PS51125">
    <property type="entry name" value="NHL"/>
    <property type="match status" value="2"/>
</dbReference>
<evidence type="ECO:0000259" key="13">
    <source>
        <dbReference type="SMART" id="SM00235"/>
    </source>
</evidence>
<feature type="binding site" description="in inhibited form" evidence="11">
    <location>
        <position position="719"/>
    </location>
    <ligand>
        <name>Zn(2+)</name>
        <dbReference type="ChEBI" id="CHEBI:29105"/>
        <label>2</label>
        <note>catalytic</note>
    </ligand>
</feature>
<dbReference type="InterPro" id="IPR021158">
    <property type="entry name" value="Pept_M10A_Zn_BS"/>
</dbReference>
<feature type="binding site" evidence="11">
    <location>
        <position position="825"/>
    </location>
    <ligand>
        <name>Zn(2+)</name>
        <dbReference type="ChEBI" id="CHEBI:29105"/>
        <label>1</label>
    </ligand>
</feature>
<comment type="cofactor">
    <cofactor evidence="11">
        <name>Ca(2+)</name>
        <dbReference type="ChEBI" id="CHEBI:29108"/>
    </cofactor>
    <text evidence="11">Can bind about 5 Ca(2+) ions per subunit.</text>
</comment>
<dbReference type="InterPro" id="IPR001818">
    <property type="entry name" value="Pept_M10_metallopeptidase"/>
</dbReference>
<evidence type="ECO:0000256" key="4">
    <source>
        <dbReference type="ARBA" id="ARBA00022729"/>
    </source>
</evidence>
<dbReference type="InterPro" id="IPR011990">
    <property type="entry name" value="TPR-like_helical_dom_sf"/>
</dbReference>
<dbReference type="CDD" id="cd05819">
    <property type="entry name" value="NHL"/>
    <property type="match status" value="1"/>
</dbReference>
<evidence type="ECO:0000256" key="12">
    <source>
        <dbReference type="PROSITE-ProRule" id="PRU00504"/>
    </source>
</evidence>
<dbReference type="EMBL" id="CAJOBO010001265">
    <property type="protein sequence ID" value="CAF4358198.1"/>
    <property type="molecule type" value="Genomic_DNA"/>
</dbReference>
<sequence>MGQHTEAVHTWEDGLKFLESTVERVNELEDHKLIDWINISLQTARLAYRQGTDGPGVAHKQNQVCYTMLKMTDTEQDEWKTEQFQRAIKHFNGALENIPASHTGIKQSIQLPLTRVLFALKHYDETVKIYEDGFSVSSMSKLFQMTLLLPYRSVDYTKLRRYNDGDPQWLYNVAECLWQHDKKELAYTRLLQLMGTEPTFATAYKMLATYFTEKNDRTSAAESTCKYKFYSWVPSFCHNIEYTLENISIVEQLSSDQALECTNATLANDKSKKATEFLAAICYHHYHGPVENKAFKELEKRVAPVGIYALNVPTFATWNSTGITVAGNANGTSGSDLESLSSPTSIFIDNNNTLYIADRDNNRAVKYFPNTTSGILVAGNGTPGNTPFQLYAPKGVAVDQYGAVIVADSSNYRIKSFSPGTVSGTTIAINSSSNILGVMRDLNIDVNNNIYVTDSSSNRVTEFFPFNGIGVPLVGSNGTGNGPTQLSSPYGNFVDANSSLYVADLGNQRIQKFLLGSNIGMTVAGVSNTPGSTLLLLNGPISVPADNNEYIYIVDSNNARIMQWTTNYTAGGTCLIGCGGTRGSSPTQLYSPRDVKFDQYGNLYVCDQGNHRIQKFLIQPITSTCPPPNSLKYQNIHPIEETPDDTVAIKTAKDAFKFLTNFGYNPCENPTNSKSDNSASLSCHLSMEAMLESFQQKNRLPVTKKLDVHTLKLMNTPRCGVPDSLAEMTDRSSLWPKSRTLTWKLIGNSSHVNEVATRKVIRQVFTDWADYSGLTFYEAKENERADFNLAFVSGDHSDGYPFNEPTSVLAHAFYPSDPKSRGNVHFNSAKKWSNTYDGFGYNIRVTATHEIGHSLGLPHSDESDSIMYPTYQIIQPEQLLSEKDRQRIRTLYQNDATSTDTEADEDAKDSDPSIVEVIYYPDGSRYEGALEDNKRHGKGSFYRANGEKYIGTWMDDEINGQGVYTWPSGTRYEGNWKDGKQYGNGTLHASDGRIYVGLWINGTMDGYGICTWSNRDRYEGYWKNSKRNGYGMHYFSDGRKYTGNWVNGMMNGHGIYTWPNRDRYEGDWENRRRHGYGTMEFSDGRKYVGYWCNNTMNGHGTYTWPNRDRYDGHWKNNRRDGYGIMDFADGRKYMGNWFNDTMNGQGSCTWPNGDRYDGYWKDGRKDGQGTYYFYDGRTSNGIWIDDIIQEPEAITTPSSNHEKEHTTEAIPQDQSTFILANGAEQDYTRTSDNEKFEEAPRRSIWSRFKKLVEKAILS</sequence>
<accession>A0A820LJ74</accession>
<keyword evidence="7 11" id="KW-0862">Zinc</keyword>
<dbReference type="SUPFAM" id="SSF101898">
    <property type="entry name" value="NHL repeat"/>
    <property type="match status" value="1"/>
</dbReference>
<dbReference type="InterPro" id="IPR033739">
    <property type="entry name" value="M10A_MMP"/>
</dbReference>
<evidence type="ECO:0000256" key="1">
    <source>
        <dbReference type="ARBA" id="ARBA00010370"/>
    </source>
</evidence>
<dbReference type="GO" id="GO:0006508">
    <property type="term" value="P:proteolysis"/>
    <property type="evidence" value="ECO:0007669"/>
    <property type="project" value="UniProtKB-KW"/>
</dbReference>
<keyword evidence="9" id="KW-0865">Zymogen</keyword>
<dbReference type="Pfam" id="PF02493">
    <property type="entry name" value="MORN"/>
    <property type="match status" value="11"/>
</dbReference>
<feature type="binding site" evidence="11">
    <location>
        <position position="853"/>
    </location>
    <ligand>
        <name>Zn(2+)</name>
        <dbReference type="ChEBI" id="CHEBI:29105"/>
        <label>2</label>
        <note>catalytic</note>
    </ligand>
</feature>
<dbReference type="PANTHER" id="PTHR23084:SF263">
    <property type="entry name" value="MORN REPEAT-CONTAINING PROTEIN 1"/>
    <property type="match status" value="1"/>
</dbReference>
<feature type="binding site" evidence="11">
    <location>
        <position position="859"/>
    </location>
    <ligand>
        <name>Zn(2+)</name>
        <dbReference type="ChEBI" id="CHEBI:29105"/>
        <label>2</label>
        <note>catalytic</note>
    </ligand>
</feature>
<dbReference type="CDD" id="cd04278">
    <property type="entry name" value="ZnMc_MMP"/>
    <property type="match status" value="1"/>
</dbReference>
<feature type="active site" evidence="10">
    <location>
        <position position="850"/>
    </location>
</feature>
<gene>
    <name evidence="14" type="ORF">HFQ381_LOCUS17205</name>
</gene>
<dbReference type="AlphaFoldDB" id="A0A820LJ74"/>
<comment type="caution">
    <text evidence="14">The sequence shown here is derived from an EMBL/GenBank/DDBJ whole genome shotgun (WGS) entry which is preliminary data.</text>
</comment>
<dbReference type="Gene3D" id="1.25.40.10">
    <property type="entry name" value="Tetratricopeptide repeat domain"/>
    <property type="match status" value="1"/>
</dbReference>
<dbReference type="SMART" id="SM00698">
    <property type="entry name" value="MORN"/>
    <property type="match status" value="11"/>
</dbReference>
<dbReference type="InterPro" id="IPR021190">
    <property type="entry name" value="Pept_M10A"/>
</dbReference>
<dbReference type="PANTHER" id="PTHR23084">
    <property type="entry name" value="PHOSPHATIDYLINOSITOL-4-PHOSPHATE 5-KINASE RELATED"/>
    <property type="match status" value="1"/>
</dbReference>
<keyword evidence="6" id="KW-0378">Hydrolase</keyword>
<keyword evidence="5" id="KW-0677">Repeat</keyword>
<dbReference type="PROSITE" id="PS00546">
    <property type="entry name" value="CYSTEINE_SWITCH"/>
    <property type="match status" value="1"/>
</dbReference>
<evidence type="ECO:0000256" key="11">
    <source>
        <dbReference type="PIRSR" id="PIRSR621190-2"/>
    </source>
</evidence>
<dbReference type="Proteomes" id="UP000663851">
    <property type="component" value="Unassembled WGS sequence"/>
</dbReference>
<evidence type="ECO:0000256" key="6">
    <source>
        <dbReference type="ARBA" id="ARBA00022801"/>
    </source>
</evidence>
<feature type="binding site" evidence="11">
    <location>
        <position position="867"/>
    </location>
    <ligand>
        <name>Zn(2+)</name>
        <dbReference type="ChEBI" id="CHEBI:29105"/>
        <label>2</label>
        <note>catalytic</note>
    </ligand>
</feature>
<evidence type="ECO:0000256" key="5">
    <source>
        <dbReference type="ARBA" id="ARBA00022737"/>
    </source>
</evidence>
<evidence type="ECO:0000313" key="15">
    <source>
        <dbReference type="Proteomes" id="UP000663851"/>
    </source>
</evidence>
<feature type="binding site" evidence="11">
    <location>
        <position position="798"/>
    </location>
    <ligand>
        <name>Zn(2+)</name>
        <dbReference type="ChEBI" id="CHEBI:29105"/>
        <label>1</label>
    </ligand>
</feature>
<feature type="binding site" evidence="11">
    <location>
        <position position="786"/>
    </location>
    <ligand>
        <name>Ca(2+)</name>
        <dbReference type="ChEBI" id="CHEBI:29108"/>
        <label>2</label>
    </ligand>
</feature>
<dbReference type="SUPFAM" id="SSF48452">
    <property type="entry name" value="TPR-like"/>
    <property type="match status" value="1"/>
</dbReference>
<dbReference type="SUPFAM" id="SSF47090">
    <property type="entry name" value="PGBD-like"/>
    <property type="match status" value="1"/>
</dbReference>
<comment type="similarity">
    <text evidence="1">Belongs to the peptidase M10A family.</text>
</comment>
<dbReference type="GO" id="GO:0004222">
    <property type="term" value="F:metalloendopeptidase activity"/>
    <property type="evidence" value="ECO:0007669"/>
    <property type="project" value="InterPro"/>
</dbReference>
<reference evidence="14" key="1">
    <citation type="submission" date="2021-02" db="EMBL/GenBank/DDBJ databases">
        <authorList>
            <person name="Nowell W R."/>
        </authorList>
    </citation>
    <scope>NUCLEOTIDE SEQUENCE</scope>
</reference>
<proteinExistence type="inferred from homology"/>
<keyword evidence="4" id="KW-0732">Signal</keyword>
<dbReference type="InterPro" id="IPR006026">
    <property type="entry name" value="Peptidase_Metallo"/>
</dbReference>
<evidence type="ECO:0000256" key="9">
    <source>
        <dbReference type="ARBA" id="ARBA00023145"/>
    </source>
</evidence>
<dbReference type="SUPFAM" id="SSF55486">
    <property type="entry name" value="Metalloproteases ('zincins'), catalytic domain"/>
    <property type="match status" value="1"/>
</dbReference>
<feature type="repeat" description="NHL" evidence="12">
    <location>
        <begin position="381"/>
        <end position="420"/>
    </location>
</feature>
<dbReference type="InterPro" id="IPR011042">
    <property type="entry name" value="6-blade_b-propeller_TolB-like"/>
</dbReference>
<evidence type="ECO:0000256" key="10">
    <source>
        <dbReference type="PIRSR" id="PIRSR621190-1"/>
    </source>
</evidence>
<evidence type="ECO:0000313" key="14">
    <source>
        <dbReference type="EMBL" id="CAF4358198.1"/>
    </source>
</evidence>
<dbReference type="Pfam" id="PF01436">
    <property type="entry name" value="NHL"/>
    <property type="match status" value="1"/>
</dbReference>
<dbReference type="PRINTS" id="PR00138">
    <property type="entry name" value="MATRIXIN"/>
</dbReference>
<feature type="binding site" evidence="11">
    <location>
        <position position="811"/>
    </location>
    <ligand>
        <name>Zn(2+)</name>
        <dbReference type="ChEBI" id="CHEBI:29105"/>
        <label>1</label>
    </ligand>
</feature>
<dbReference type="Gene3D" id="2.120.10.30">
    <property type="entry name" value="TolB, C-terminal domain"/>
    <property type="match status" value="2"/>
</dbReference>
<comment type="cofactor">
    <cofactor evidence="11">
        <name>Zn(2+)</name>
        <dbReference type="ChEBI" id="CHEBI:29105"/>
    </cofactor>
    <text evidence="11">Binds 2 Zn(2+) ions per subunit.</text>
</comment>
<dbReference type="Gene3D" id="2.20.110.10">
    <property type="entry name" value="Histone H3 K4-specific methyltransferase SET7/9 N-terminal domain"/>
    <property type="match status" value="5"/>
</dbReference>
<protein>
    <recommendedName>
        <fullName evidence="13">Peptidase metallopeptidase domain-containing protein</fullName>
    </recommendedName>
</protein>
<dbReference type="GO" id="GO:0031012">
    <property type="term" value="C:extracellular matrix"/>
    <property type="evidence" value="ECO:0007669"/>
    <property type="project" value="InterPro"/>
</dbReference>
<dbReference type="InterPro" id="IPR003409">
    <property type="entry name" value="MORN"/>
</dbReference>
<keyword evidence="2" id="KW-0645">Protease</keyword>
<dbReference type="SUPFAM" id="SSF82185">
    <property type="entry name" value="Histone H3 K4-specific methyltransferase SET7/9 N-terminal domain"/>
    <property type="match status" value="2"/>
</dbReference>
<dbReference type="Pfam" id="PF00413">
    <property type="entry name" value="Peptidase_M10"/>
    <property type="match status" value="1"/>
</dbReference>
<keyword evidence="11" id="KW-0106">Calcium</keyword>
<dbReference type="InterPro" id="IPR036365">
    <property type="entry name" value="PGBD-like_sf"/>
</dbReference>
<dbReference type="InterPro" id="IPR024079">
    <property type="entry name" value="MetalloPept_cat_dom_sf"/>
</dbReference>
<dbReference type="SMART" id="SM00235">
    <property type="entry name" value="ZnMc"/>
    <property type="match status" value="1"/>
</dbReference>
<feature type="repeat" description="NHL" evidence="12">
    <location>
        <begin position="580"/>
        <end position="619"/>
    </location>
</feature>
<feature type="binding site" evidence="11">
    <location>
        <position position="849"/>
    </location>
    <ligand>
        <name>Zn(2+)</name>
        <dbReference type="ChEBI" id="CHEBI:29105"/>
        <label>2</label>
        <note>catalytic</note>
    </ligand>
</feature>
<feature type="binding site" evidence="11">
    <location>
        <position position="796"/>
    </location>
    <ligand>
        <name>Zn(2+)</name>
        <dbReference type="ChEBI" id="CHEBI:29105"/>
        <label>1</label>
    </ligand>
</feature>
<keyword evidence="3 11" id="KW-0479">Metal-binding</keyword>
<name>A0A820LJ74_9BILA</name>
<evidence type="ECO:0000256" key="8">
    <source>
        <dbReference type="ARBA" id="ARBA00023049"/>
    </source>
</evidence>
<organism evidence="14 15">
    <name type="scientific">Rotaria socialis</name>
    <dbReference type="NCBI Taxonomy" id="392032"/>
    <lineage>
        <taxon>Eukaryota</taxon>
        <taxon>Metazoa</taxon>
        <taxon>Spiralia</taxon>
        <taxon>Gnathifera</taxon>
        <taxon>Rotifera</taxon>
        <taxon>Eurotatoria</taxon>
        <taxon>Bdelloidea</taxon>
        <taxon>Philodinida</taxon>
        <taxon>Philodinidae</taxon>
        <taxon>Rotaria</taxon>
    </lineage>
</organism>
<dbReference type="Gene3D" id="3.40.390.10">
    <property type="entry name" value="Collagenase (Catalytic Domain)"/>
    <property type="match status" value="1"/>
</dbReference>
<feature type="domain" description="Peptidase metallopeptidase" evidence="13">
    <location>
        <begin position="731"/>
        <end position="894"/>
    </location>
</feature>
<evidence type="ECO:0000256" key="7">
    <source>
        <dbReference type="ARBA" id="ARBA00022833"/>
    </source>
</evidence>
<dbReference type="GO" id="GO:0008270">
    <property type="term" value="F:zinc ion binding"/>
    <property type="evidence" value="ECO:0007669"/>
    <property type="project" value="InterPro"/>
</dbReference>
<evidence type="ECO:0000256" key="2">
    <source>
        <dbReference type="ARBA" id="ARBA00022670"/>
    </source>
</evidence>
<dbReference type="InterPro" id="IPR001258">
    <property type="entry name" value="NHL_repeat"/>
</dbReference>
<keyword evidence="8" id="KW-0482">Metalloprotease</keyword>